<dbReference type="SUPFAM" id="SSF52047">
    <property type="entry name" value="RNI-like"/>
    <property type="match status" value="1"/>
</dbReference>
<dbReference type="SUPFAM" id="SSF81383">
    <property type="entry name" value="F-box domain"/>
    <property type="match status" value="1"/>
</dbReference>
<evidence type="ECO:0000313" key="2">
    <source>
        <dbReference type="EMBL" id="MED6132816.1"/>
    </source>
</evidence>
<protein>
    <recommendedName>
        <fullName evidence="1">F-box domain-containing protein</fullName>
    </recommendedName>
</protein>
<proteinExistence type="predicted"/>
<dbReference type="Proteomes" id="UP001341840">
    <property type="component" value="Unassembled WGS sequence"/>
</dbReference>
<feature type="domain" description="F-box" evidence="1">
    <location>
        <begin position="29"/>
        <end position="76"/>
    </location>
</feature>
<dbReference type="Pfam" id="PF12937">
    <property type="entry name" value="F-box-like"/>
    <property type="match status" value="1"/>
</dbReference>
<evidence type="ECO:0000313" key="3">
    <source>
        <dbReference type="Proteomes" id="UP001341840"/>
    </source>
</evidence>
<dbReference type="CDD" id="cd22164">
    <property type="entry name" value="F-box_AtSKIP19-like"/>
    <property type="match status" value="1"/>
</dbReference>
<reference evidence="2 3" key="1">
    <citation type="journal article" date="2023" name="Plants (Basel)">
        <title>Bridging the Gap: Combining Genomics and Transcriptomics Approaches to Understand Stylosanthes scabra, an Orphan Legume from the Brazilian Caatinga.</title>
        <authorList>
            <person name="Ferreira-Neto J.R.C."/>
            <person name="da Silva M.D."/>
            <person name="Binneck E."/>
            <person name="de Melo N.F."/>
            <person name="da Silva R.H."/>
            <person name="de Melo A.L.T.M."/>
            <person name="Pandolfi V."/>
            <person name="Bustamante F.O."/>
            <person name="Brasileiro-Vidal A.C."/>
            <person name="Benko-Iseppon A.M."/>
        </authorList>
    </citation>
    <scope>NUCLEOTIDE SEQUENCE [LARGE SCALE GENOMIC DNA]</scope>
    <source>
        <tissue evidence="2">Leaves</tissue>
    </source>
</reference>
<dbReference type="PROSITE" id="PS50181">
    <property type="entry name" value="FBOX"/>
    <property type="match status" value="1"/>
</dbReference>
<accession>A0ABU6S8M9</accession>
<dbReference type="SMART" id="SM00256">
    <property type="entry name" value="FBOX"/>
    <property type="match status" value="1"/>
</dbReference>
<dbReference type="InterPro" id="IPR001810">
    <property type="entry name" value="F-box_dom"/>
</dbReference>
<keyword evidence="3" id="KW-1185">Reference proteome</keyword>
<dbReference type="Gene3D" id="1.20.1280.50">
    <property type="match status" value="1"/>
</dbReference>
<dbReference type="InterPro" id="IPR036047">
    <property type="entry name" value="F-box-like_dom_sf"/>
</dbReference>
<comment type="caution">
    <text evidence="2">The sequence shown here is derived from an EMBL/GenBank/DDBJ whole genome shotgun (WGS) entry which is preliminary data.</text>
</comment>
<dbReference type="Gene3D" id="3.80.10.10">
    <property type="entry name" value="Ribonuclease Inhibitor"/>
    <property type="match status" value="1"/>
</dbReference>
<dbReference type="SMART" id="SM00367">
    <property type="entry name" value="LRR_CC"/>
    <property type="match status" value="4"/>
</dbReference>
<name>A0ABU6S8M9_9FABA</name>
<dbReference type="PANTHER" id="PTHR38926">
    <property type="entry name" value="F-BOX DOMAIN CONTAINING PROTEIN, EXPRESSED"/>
    <property type="match status" value="1"/>
</dbReference>
<dbReference type="InterPro" id="IPR006553">
    <property type="entry name" value="Leu-rich_rpt_Cys-con_subtyp"/>
</dbReference>
<gene>
    <name evidence="2" type="ORF">PIB30_022459</name>
</gene>
<dbReference type="PANTHER" id="PTHR38926:SF2">
    <property type="entry name" value="F-BOX_LRR-REPEAT PROTEIN 21-RELATED"/>
    <property type="match status" value="1"/>
</dbReference>
<organism evidence="2 3">
    <name type="scientific">Stylosanthes scabra</name>
    <dbReference type="NCBI Taxonomy" id="79078"/>
    <lineage>
        <taxon>Eukaryota</taxon>
        <taxon>Viridiplantae</taxon>
        <taxon>Streptophyta</taxon>
        <taxon>Embryophyta</taxon>
        <taxon>Tracheophyta</taxon>
        <taxon>Spermatophyta</taxon>
        <taxon>Magnoliopsida</taxon>
        <taxon>eudicotyledons</taxon>
        <taxon>Gunneridae</taxon>
        <taxon>Pentapetalae</taxon>
        <taxon>rosids</taxon>
        <taxon>fabids</taxon>
        <taxon>Fabales</taxon>
        <taxon>Fabaceae</taxon>
        <taxon>Papilionoideae</taxon>
        <taxon>50 kb inversion clade</taxon>
        <taxon>dalbergioids sensu lato</taxon>
        <taxon>Dalbergieae</taxon>
        <taxon>Pterocarpus clade</taxon>
        <taxon>Stylosanthes</taxon>
    </lineage>
</organism>
<dbReference type="InterPro" id="IPR032675">
    <property type="entry name" value="LRR_dom_sf"/>
</dbReference>
<sequence length="351" mass="41821">MITMQHDYGGDDLFQEVKPRPRWRFNNNRAKWANLPRDVIQTIFNKLGAIEVLTNASRVCRSWRKISMEPSTWHTVDMRPFGHPKFMDYQLDRLCRRAIHRSRGNLVDITIDGGSLRRLRLVRCHHKISVKGLCDMLKKLPLLEELEITHCKGLSFLALQDITRHTPLLKSLKFNQQDCIYSINVGHLSAIAESLPKLSYLQLTKSPLDKLSFRAILDRCPHLETLDLRQCYGLDIEEMIQETRTKRVNVYLIYPFELIDYYYDDQFRSYTSHEDIICDHKHGYNYIVQIWLQNQARIKREEKIALYYEEDDGDWEVIDAIWFLAKSQRLRTRENNRKHKAKKLRKKKFLK</sequence>
<dbReference type="EMBL" id="JASCZI010060491">
    <property type="protein sequence ID" value="MED6132816.1"/>
    <property type="molecule type" value="Genomic_DNA"/>
</dbReference>
<evidence type="ECO:0000259" key="1">
    <source>
        <dbReference type="PROSITE" id="PS50181"/>
    </source>
</evidence>